<reference evidence="4 5" key="1">
    <citation type="submission" date="2017-10" db="EMBL/GenBank/DDBJ databases">
        <title>Sequencing the genomes of 1000 actinobacteria strains.</title>
        <authorList>
            <person name="Klenk H.-P."/>
        </authorList>
    </citation>
    <scope>NUCLEOTIDE SEQUENCE [LARGE SCALE GENOMIC DNA]</scope>
    <source>
        <strain evidence="4 5">DSM 21863</strain>
    </source>
</reference>
<dbReference type="OrthoDB" id="9814308at2"/>
<evidence type="ECO:0000256" key="2">
    <source>
        <dbReference type="ARBA" id="ARBA00022801"/>
    </source>
</evidence>
<accession>A0A2A9F250</accession>
<dbReference type="AlphaFoldDB" id="A0A2A9F250"/>
<keyword evidence="2" id="KW-0378">Hydrolase</keyword>
<dbReference type="PROSITE" id="PS51462">
    <property type="entry name" value="NUDIX"/>
    <property type="match status" value="1"/>
</dbReference>
<dbReference type="InterPro" id="IPR015797">
    <property type="entry name" value="NUDIX_hydrolase-like_dom_sf"/>
</dbReference>
<dbReference type="Proteomes" id="UP000224130">
    <property type="component" value="Unassembled WGS sequence"/>
</dbReference>
<evidence type="ECO:0000259" key="3">
    <source>
        <dbReference type="PROSITE" id="PS51462"/>
    </source>
</evidence>
<dbReference type="PROSITE" id="PS00893">
    <property type="entry name" value="NUDIX_BOX"/>
    <property type="match status" value="1"/>
</dbReference>
<evidence type="ECO:0000256" key="1">
    <source>
        <dbReference type="ARBA" id="ARBA00001946"/>
    </source>
</evidence>
<gene>
    <name evidence="4" type="ORF">ATJ88_3214</name>
</gene>
<dbReference type="Pfam" id="PF00293">
    <property type="entry name" value="NUDIX"/>
    <property type="match status" value="1"/>
</dbReference>
<evidence type="ECO:0000313" key="5">
    <source>
        <dbReference type="Proteomes" id="UP000224130"/>
    </source>
</evidence>
<sequence length="165" mass="17403">MPVPDFVLALRAQVGTAPLWLPGVTAVVRDDAGRLLLGRRSDNGLWALVSGILEPGEEPARGIAREVLEETGVEVEVLALAAVSTTPEVTYPNGDRTTYLDLCFVARPVSAAAAAAAHVADDESTEVGWFAPDDLPADLAGSTRHRLGLVERYLAAPHAGTVFVH</sequence>
<protein>
    <submittedName>
        <fullName evidence="4">ADP-ribose pyrophosphatase YjhB (NUDIX family)</fullName>
    </submittedName>
</protein>
<dbReference type="GO" id="GO:0016787">
    <property type="term" value="F:hydrolase activity"/>
    <property type="evidence" value="ECO:0007669"/>
    <property type="project" value="UniProtKB-KW"/>
</dbReference>
<dbReference type="PANTHER" id="PTHR43046:SF16">
    <property type="entry name" value="ADP-RIBOSE PYROPHOSPHATASE YJHB-RELATED"/>
    <property type="match status" value="1"/>
</dbReference>
<proteinExistence type="predicted"/>
<dbReference type="RefSeq" id="WP_098464682.1">
    <property type="nucleotide sequence ID" value="NZ_PDJJ01000001.1"/>
</dbReference>
<name>A0A2A9F250_9MICO</name>
<dbReference type="EMBL" id="PDJJ01000001">
    <property type="protein sequence ID" value="PFG44489.1"/>
    <property type="molecule type" value="Genomic_DNA"/>
</dbReference>
<organism evidence="4 5">
    <name type="scientific">Isoptericola jiangsuensis</name>
    <dbReference type="NCBI Taxonomy" id="548579"/>
    <lineage>
        <taxon>Bacteria</taxon>
        <taxon>Bacillati</taxon>
        <taxon>Actinomycetota</taxon>
        <taxon>Actinomycetes</taxon>
        <taxon>Micrococcales</taxon>
        <taxon>Promicromonosporaceae</taxon>
        <taxon>Isoptericola</taxon>
    </lineage>
</organism>
<dbReference type="PANTHER" id="PTHR43046">
    <property type="entry name" value="GDP-MANNOSE MANNOSYL HYDROLASE"/>
    <property type="match status" value="1"/>
</dbReference>
<comment type="cofactor">
    <cofactor evidence="1">
        <name>Mg(2+)</name>
        <dbReference type="ChEBI" id="CHEBI:18420"/>
    </cofactor>
</comment>
<comment type="caution">
    <text evidence="4">The sequence shown here is derived from an EMBL/GenBank/DDBJ whole genome shotgun (WGS) entry which is preliminary data.</text>
</comment>
<dbReference type="CDD" id="cd18879">
    <property type="entry name" value="NUDIX_Hydrolase"/>
    <property type="match status" value="1"/>
</dbReference>
<dbReference type="SUPFAM" id="SSF55811">
    <property type="entry name" value="Nudix"/>
    <property type="match status" value="1"/>
</dbReference>
<dbReference type="InterPro" id="IPR000086">
    <property type="entry name" value="NUDIX_hydrolase_dom"/>
</dbReference>
<dbReference type="Gene3D" id="3.90.79.10">
    <property type="entry name" value="Nucleoside Triphosphate Pyrophosphohydrolase"/>
    <property type="match status" value="1"/>
</dbReference>
<feature type="domain" description="Nudix hydrolase" evidence="3">
    <location>
        <begin position="19"/>
        <end position="153"/>
    </location>
</feature>
<keyword evidence="5" id="KW-1185">Reference proteome</keyword>
<evidence type="ECO:0000313" key="4">
    <source>
        <dbReference type="EMBL" id="PFG44489.1"/>
    </source>
</evidence>
<dbReference type="InterPro" id="IPR020084">
    <property type="entry name" value="NUDIX_hydrolase_CS"/>
</dbReference>